<comment type="caution">
    <text evidence="1">The sequence shown here is derived from an EMBL/GenBank/DDBJ whole genome shotgun (WGS) entry which is preliminary data.</text>
</comment>
<sequence length="80" mass="8889">MDSVEERIARLEQQVAELQRYLGVDAQTPDGQGLPPDFYQALRQGKTITAIAIYRKATGASLKVAKNTVEAMQRRAALDR</sequence>
<name>A0ABP7EG20_9ACTN</name>
<dbReference type="RefSeq" id="WP_344896418.1">
    <property type="nucleotide sequence ID" value="NZ_BAAAZP010000238.1"/>
</dbReference>
<proteinExistence type="predicted"/>
<organism evidence="1 2">
    <name type="scientific">Nonomuraea antimicrobica</name>
    <dbReference type="NCBI Taxonomy" id="561173"/>
    <lineage>
        <taxon>Bacteria</taxon>
        <taxon>Bacillati</taxon>
        <taxon>Actinomycetota</taxon>
        <taxon>Actinomycetes</taxon>
        <taxon>Streptosporangiales</taxon>
        <taxon>Streptosporangiaceae</taxon>
        <taxon>Nonomuraea</taxon>
    </lineage>
</organism>
<dbReference type="Gene3D" id="3.30.1390.10">
    <property type="match status" value="1"/>
</dbReference>
<reference evidence="2" key="1">
    <citation type="journal article" date="2019" name="Int. J. Syst. Evol. Microbiol.">
        <title>The Global Catalogue of Microorganisms (GCM) 10K type strain sequencing project: providing services to taxonomists for standard genome sequencing and annotation.</title>
        <authorList>
            <consortium name="The Broad Institute Genomics Platform"/>
            <consortium name="The Broad Institute Genome Sequencing Center for Infectious Disease"/>
            <person name="Wu L."/>
            <person name="Ma J."/>
        </authorList>
    </citation>
    <scope>NUCLEOTIDE SEQUENCE [LARGE SCALE GENOMIC DNA]</scope>
    <source>
        <strain evidence="2">JCM 16904</strain>
    </source>
</reference>
<keyword evidence="2" id="KW-1185">Reference proteome</keyword>
<dbReference type="EMBL" id="BAAAZP010000238">
    <property type="protein sequence ID" value="GAA3718058.1"/>
    <property type="molecule type" value="Genomic_DNA"/>
</dbReference>
<evidence type="ECO:0000313" key="2">
    <source>
        <dbReference type="Proteomes" id="UP001500902"/>
    </source>
</evidence>
<evidence type="ECO:0000313" key="1">
    <source>
        <dbReference type="EMBL" id="GAA3718058.1"/>
    </source>
</evidence>
<dbReference type="InterPro" id="IPR014719">
    <property type="entry name" value="Ribosomal_bL12_C/ClpS-like"/>
</dbReference>
<dbReference type="Proteomes" id="UP001500902">
    <property type="component" value="Unassembled WGS sequence"/>
</dbReference>
<accession>A0ABP7EG20</accession>
<gene>
    <name evidence="1" type="ORF">GCM10022224_099720</name>
</gene>
<protein>
    <submittedName>
        <fullName evidence="1">Uncharacterized protein</fullName>
    </submittedName>
</protein>